<evidence type="ECO:0000313" key="2">
    <source>
        <dbReference type="Proteomes" id="UP000001137"/>
    </source>
</evidence>
<dbReference type="KEGG" id="cma:Cmaq_0221"/>
<gene>
    <name evidence="1" type="ordered locus">Cmaq_0221</name>
</gene>
<dbReference type="RefSeq" id="WP_012185290.1">
    <property type="nucleotide sequence ID" value="NC_009954.1"/>
</dbReference>
<dbReference type="STRING" id="397948.Cmaq_0221"/>
<keyword evidence="2" id="KW-1185">Reference proteome</keyword>
<sequence>MGDKGSLLRRIVLDVDAPSELEIIKLASELGRITGVDAVYIKVEETDVGVLGLKVIMEGSLDFNDVKKVIEVNGAVIRSIDEVSVGEYILKG</sequence>
<dbReference type="eggNOG" id="arCOG04140">
    <property type="taxonomic scope" value="Archaea"/>
</dbReference>
<dbReference type="Pfam" id="PF02680">
    <property type="entry name" value="DUF211"/>
    <property type="match status" value="1"/>
</dbReference>
<name>A8MAN4_CALMQ</name>
<dbReference type="HOGENOM" id="CLU_179754_0_0_2"/>
<reference evidence="1 2" key="1">
    <citation type="submission" date="2007-10" db="EMBL/GenBank/DDBJ databases">
        <title>Complete sequence of Caldivirga maquilingensis IC-167.</title>
        <authorList>
            <consortium name="US DOE Joint Genome Institute"/>
            <person name="Copeland A."/>
            <person name="Lucas S."/>
            <person name="Lapidus A."/>
            <person name="Barry K."/>
            <person name="Glavina del Rio T."/>
            <person name="Dalin E."/>
            <person name="Tice H."/>
            <person name="Pitluck S."/>
            <person name="Saunders E."/>
            <person name="Brettin T."/>
            <person name="Bruce D."/>
            <person name="Detter J.C."/>
            <person name="Han C."/>
            <person name="Schmutz J."/>
            <person name="Larimer F."/>
            <person name="Land M."/>
            <person name="Hauser L."/>
            <person name="Kyrpides N."/>
            <person name="Ivanova N."/>
            <person name="Biddle J.F."/>
            <person name="Zhang Z."/>
            <person name="Fitz-Gibbon S.T."/>
            <person name="Lowe T.M."/>
            <person name="Saltikov C."/>
            <person name="House C.H."/>
            <person name="Richardson P."/>
        </authorList>
    </citation>
    <scope>NUCLEOTIDE SEQUENCE [LARGE SCALE GENOMIC DNA]</scope>
    <source>
        <strain evidence="2">ATCC 700844 / DSM 13496 / JCM 10307 / IC-167</strain>
    </source>
</reference>
<dbReference type="OrthoDB" id="201945at2157"/>
<dbReference type="PANTHER" id="PTHR42240">
    <property type="entry name" value="DUF211 DOMAIN-CONTAINING PROTEIN"/>
    <property type="match status" value="1"/>
</dbReference>
<organism evidence="1 2">
    <name type="scientific">Caldivirga maquilingensis (strain ATCC 700844 / DSM 13496 / JCM 10307 / IC-167)</name>
    <dbReference type="NCBI Taxonomy" id="397948"/>
    <lineage>
        <taxon>Archaea</taxon>
        <taxon>Thermoproteota</taxon>
        <taxon>Thermoprotei</taxon>
        <taxon>Thermoproteales</taxon>
        <taxon>Thermoproteaceae</taxon>
        <taxon>Caldivirga</taxon>
    </lineage>
</organism>
<dbReference type="EMBL" id="CP000852">
    <property type="protein sequence ID" value="ABW01070.1"/>
    <property type="molecule type" value="Genomic_DNA"/>
</dbReference>
<dbReference type="GeneID" id="5708502"/>
<dbReference type="Gene3D" id="3.30.70.1340">
    <property type="entry name" value="MTH889-like domain"/>
    <property type="match status" value="1"/>
</dbReference>
<proteinExistence type="predicted"/>
<dbReference type="SUPFAM" id="SSF160363">
    <property type="entry name" value="MTH889-like"/>
    <property type="match status" value="1"/>
</dbReference>
<dbReference type="Proteomes" id="UP000001137">
    <property type="component" value="Chromosome"/>
</dbReference>
<dbReference type="PANTHER" id="PTHR42240:SF1">
    <property type="entry name" value="DUF211 DOMAIN-CONTAINING PROTEIN"/>
    <property type="match status" value="1"/>
</dbReference>
<dbReference type="AlphaFoldDB" id="A8MAN4"/>
<dbReference type="InterPro" id="IPR003831">
    <property type="entry name" value="DUF211"/>
</dbReference>
<protein>
    <submittedName>
        <fullName evidence="1">Uncharacterized protein</fullName>
    </submittedName>
</protein>
<dbReference type="InterPro" id="IPR023129">
    <property type="entry name" value="MTH889-like_dom_sf"/>
</dbReference>
<evidence type="ECO:0000313" key="1">
    <source>
        <dbReference type="EMBL" id="ABW01070.1"/>
    </source>
</evidence>
<accession>A8MAN4</accession>